<dbReference type="Gene3D" id="2.130.10.10">
    <property type="entry name" value="YVTN repeat-like/Quinoprotein amine dehydrogenase"/>
    <property type="match status" value="1"/>
</dbReference>
<dbReference type="AlphaFoldDB" id="A0A5C1QMP2"/>
<accession>A0A5C1QMP2</accession>
<reference evidence="1 2" key="1">
    <citation type="submission" date="2019-02" db="EMBL/GenBank/DDBJ databases">
        <title>Complete Genome Sequence and Methylome Analysis of free living Spirochaetas.</title>
        <authorList>
            <person name="Fomenkov A."/>
            <person name="Dubinina G."/>
            <person name="Leshcheva N."/>
            <person name="Mikheeva N."/>
            <person name="Grabovich M."/>
            <person name="Vincze T."/>
            <person name="Roberts R.J."/>
        </authorList>
    </citation>
    <scope>NUCLEOTIDE SEQUENCE [LARGE SCALE GENOMIC DNA]</scope>
    <source>
        <strain evidence="1 2">K2</strain>
    </source>
</reference>
<dbReference type="InterPro" id="IPR013783">
    <property type="entry name" value="Ig-like_fold"/>
</dbReference>
<dbReference type="RefSeq" id="WP_149486679.1">
    <property type="nucleotide sequence ID" value="NZ_CP036150.1"/>
</dbReference>
<evidence type="ECO:0008006" key="3">
    <source>
        <dbReference type="Google" id="ProtNLM"/>
    </source>
</evidence>
<dbReference type="InterPro" id="IPR011044">
    <property type="entry name" value="Quino_amine_DH_bsu"/>
</dbReference>
<name>A0A5C1QMP2_9SPIO</name>
<organism evidence="1 2">
    <name type="scientific">Oceanispirochaeta crateris</name>
    <dbReference type="NCBI Taxonomy" id="2518645"/>
    <lineage>
        <taxon>Bacteria</taxon>
        <taxon>Pseudomonadati</taxon>
        <taxon>Spirochaetota</taxon>
        <taxon>Spirochaetia</taxon>
        <taxon>Spirochaetales</taxon>
        <taxon>Spirochaetaceae</taxon>
        <taxon>Oceanispirochaeta</taxon>
    </lineage>
</organism>
<dbReference type="Pfam" id="PF08309">
    <property type="entry name" value="LVIVD"/>
    <property type="match status" value="6"/>
</dbReference>
<dbReference type="InterPro" id="IPR013211">
    <property type="entry name" value="LVIVD"/>
</dbReference>
<dbReference type="EMBL" id="CP036150">
    <property type="protein sequence ID" value="QEN08598.1"/>
    <property type="molecule type" value="Genomic_DNA"/>
</dbReference>
<dbReference type="Proteomes" id="UP000324209">
    <property type="component" value="Chromosome"/>
</dbReference>
<dbReference type="PROSITE" id="PS51257">
    <property type="entry name" value="PROKAR_LIPOPROTEIN"/>
    <property type="match status" value="1"/>
</dbReference>
<dbReference type="KEGG" id="ock:EXM22_11600"/>
<keyword evidence="2" id="KW-1185">Reference proteome</keyword>
<proteinExistence type="predicted"/>
<sequence>MNKILKGLILFLLIPIFFSCGKKEGILSQEREGVAPVSEETEPSVPNVLDEPELVMVQKEQLPDDPDAVESLPIVNSEDPSNLLPPLIPEEKEELTIEIGQMAILPDDWKNFVTRSSERIDPPGKEPERPEGVEMELTSVVPPEEVAPERIAAVPEEPSVTALPEEAEVQIFIAVASPEPEEPVVVEETPEEQVQPEEPDVVKTDTNDELLPAAETNQGVKIPAEAVIIEPDQEAETPAVEEIVEAVPDQPFLPEGGPQILLKSPLPQDYYRGSLLLEGECLPGPGLNEEEGRVRSLSWKIPTLGDWSNTVFMEEDGSFQMDLITTSLEGPQTLILESEDFAGRISRQTILLQDGNQPPQILTEREEPVRTYGAQLSLKGILVDPYEGIAGLEGIRSLSYRMVPQDRASGEEVLSGTIPLTRNEFFIAINMTDRVGEQVLQLEALGENESRGRLEIRLIPGFGDIPSFSLEPQDGRLVFSWEEIPEALEQNIYLTDQADGDPVDIPTVQFNNVQSPLIINGTVNGKLYRAKLEVLTEEDRYWSEIAEAVPLAPGTLELKAQGGFEQVILSWNPIPGASTFRIWRKSNEDEEFKVLVDQLASEEYIDATASFGAIYTYRIEPATVKGPLSYEVTASSVEKPSDKITLSSHYRQILPEKITVMGDYAYVAAGDGGFHIMDISTPQKPESIGFLDQKGVEDVYLGEEYVYLASGDQGFQVVNIEEPTKPFFVLSRVTPNALSIAGRENLVFVADDNLGLQIFDITDRLNPQRVSSLRELKVRQLDLEGSLLYTATGEGGMILLDISNPYSPEIINSFVDYPVYDILVKDEMIYLACGNRGMVILEQSGAGQWQELSHYLSDDARMIRLWEDYAMIADGLGGLQAVDISRPSDPQYFGTYRGSEIKALAMADDYALLADISGLKVVRTYLFGQSFVQQNWTTPGRAYGVVADGNRLWVADRQGGVSVYEAASPERMDENSLLRNFASDFAEDFMVKDDILYIADGPGGLKLFRLSDPSRTPMVQVPLSGRARRILPYGSQIVVISSEEGLIFLDEVPEGPNTALSLSFESRFYSSDPRDALFYGSTLFVGDAQEGLVVAQKLNGQFFELERYGEYEGIKQLLLHGDILYVLHNKGITLMDIQNPESPRVLSVIHSDVGESIQIEDEFLYLAEGFKGLSIYRISDTLQPLKVSVCEDLFALDAAPSGSYAYVADMDGVSVVKIIIPDWK</sequence>
<dbReference type="InterPro" id="IPR015943">
    <property type="entry name" value="WD40/YVTN_repeat-like_dom_sf"/>
</dbReference>
<dbReference type="Gene3D" id="2.60.40.10">
    <property type="entry name" value="Immunoglobulins"/>
    <property type="match status" value="1"/>
</dbReference>
<dbReference type="InterPro" id="IPR036322">
    <property type="entry name" value="WD40_repeat_dom_sf"/>
</dbReference>
<gene>
    <name evidence="1" type="ORF">EXM22_11600</name>
</gene>
<protein>
    <recommendedName>
        <fullName evidence="3">Fibronectin type-III domain-containing protein</fullName>
    </recommendedName>
</protein>
<evidence type="ECO:0000313" key="1">
    <source>
        <dbReference type="EMBL" id="QEN08598.1"/>
    </source>
</evidence>
<dbReference type="SUPFAM" id="SSF50978">
    <property type="entry name" value="WD40 repeat-like"/>
    <property type="match status" value="1"/>
</dbReference>
<dbReference type="OrthoDB" id="48956at2"/>
<evidence type="ECO:0000313" key="2">
    <source>
        <dbReference type="Proteomes" id="UP000324209"/>
    </source>
</evidence>
<dbReference type="SUPFAM" id="SSF50969">
    <property type="entry name" value="YVTN repeat-like/Quinoprotein amine dehydrogenase"/>
    <property type="match status" value="1"/>
</dbReference>